<keyword evidence="2" id="KW-0408">Iron</keyword>
<sequence length="383" mass="41347">MPQAHWFSLSKTPFLARSSHCIAVTKSGVLIVYGGELKPRIPIDSGSGHDTIPRGSLHAFDLAKSLLSQGWKLLTPDSNNFAPGEAVVALPEPRVGAATVWLGDALYLWGGRGGQDMSPLDAYQAGVWKATIHSSQGPQQSVRWERIAAGNEDEAPISRSYHTAVAHGDTLYVHAGCPDSGRLNTLHGFDLTKKVWKTLAPAPEPGRGGTVLVASTISGDKDVLLRYGGFCGHELPPAGEVDVYIISEDRWVTVQPSADPTHGTPGPRSVHGFVHFVSPAPELANGVAVLYHGERDASSLGHAGAGTFWDDIWLLSKEPNDDISSGWQWQKPEVVGEDHLPEGRGWFPPISWVDGHDDTKIVMFGGLLSSNDRSDELWELEIN</sequence>
<dbReference type="PANTHER" id="PTHR47435:SF4">
    <property type="entry name" value="KELCH REPEAT PROTEIN (AFU_ORTHOLOGUE AFUA_5G12780)"/>
    <property type="match status" value="1"/>
</dbReference>
<evidence type="ECO:0008006" key="5">
    <source>
        <dbReference type="Google" id="ProtNLM"/>
    </source>
</evidence>
<dbReference type="STRING" id="1314778.A0A5C3NU12"/>
<dbReference type="EMBL" id="ML211761">
    <property type="protein sequence ID" value="TFK80492.1"/>
    <property type="molecule type" value="Genomic_DNA"/>
</dbReference>
<reference evidence="3 4" key="1">
    <citation type="journal article" date="2019" name="Nat. Ecol. Evol.">
        <title>Megaphylogeny resolves global patterns of mushroom evolution.</title>
        <authorList>
            <person name="Varga T."/>
            <person name="Krizsan K."/>
            <person name="Foldi C."/>
            <person name="Dima B."/>
            <person name="Sanchez-Garcia M."/>
            <person name="Sanchez-Ramirez S."/>
            <person name="Szollosi G.J."/>
            <person name="Szarkandi J.G."/>
            <person name="Papp V."/>
            <person name="Albert L."/>
            <person name="Andreopoulos W."/>
            <person name="Angelini C."/>
            <person name="Antonin V."/>
            <person name="Barry K.W."/>
            <person name="Bougher N.L."/>
            <person name="Buchanan P."/>
            <person name="Buyck B."/>
            <person name="Bense V."/>
            <person name="Catcheside P."/>
            <person name="Chovatia M."/>
            <person name="Cooper J."/>
            <person name="Damon W."/>
            <person name="Desjardin D."/>
            <person name="Finy P."/>
            <person name="Geml J."/>
            <person name="Haridas S."/>
            <person name="Hughes K."/>
            <person name="Justo A."/>
            <person name="Karasinski D."/>
            <person name="Kautmanova I."/>
            <person name="Kiss B."/>
            <person name="Kocsube S."/>
            <person name="Kotiranta H."/>
            <person name="LaButti K.M."/>
            <person name="Lechner B.E."/>
            <person name="Liimatainen K."/>
            <person name="Lipzen A."/>
            <person name="Lukacs Z."/>
            <person name="Mihaltcheva S."/>
            <person name="Morgado L.N."/>
            <person name="Niskanen T."/>
            <person name="Noordeloos M.E."/>
            <person name="Ohm R.A."/>
            <person name="Ortiz-Santana B."/>
            <person name="Ovrebo C."/>
            <person name="Racz N."/>
            <person name="Riley R."/>
            <person name="Savchenko A."/>
            <person name="Shiryaev A."/>
            <person name="Soop K."/>
            <person name="Spirin V."/>
            <person name="Szebenyi C."/>
            <person name="Tomsovsky M."/>
            <person name="Tulloss R.E."/>
            <person name="Uehling J."/>
            <person name="Grigoriev I.V."/>
            <person name="Vagvolgyi C."/>
            <person name="Papp T."/>
            <person name="Martin F.M."/>
            <person name="Miettinen O."/>
            <person name="Hibbett D.S."/>
            <person name="Nagy L.G."/>
        </authorList>
    </citation>
    <scope>NUCLEOTIDE SEQUENCE [LARGE SCALE GENOMIC DNA]</scope>
    <source>
        <strain evidence="3 4">HHB13444</strain>
    </source>
</reference>
<keyword evidence="1" id="KW-0677">Repeat</keyword>
<accession>A0A5C3NU12</accession>
<name>A0A5C3NU12_9APHY</name>
<dbReference type="SUPFAM" id="SSF117281">
    <property type="entry name" value="Kelch motif"/>
    <property type="match status" value="1"/>
</dbReference>
<dbReference type="AlphaFoldDB" id="A0A5C3NU12"/>
<dbReference type="Pfam" id="PF24681">
    <property type="entry name" value="Kelch_KLHDC2_KLHL20_DRC7"/>
    <property type="match status" value="1"/>
</dbReference>
<dbReference type="InParanoid" id="A0A5C3NU12"/>
<evidence type="ECO:0000256" key="2">
    <source>
        <dbReference type="ARBA" id="ARBA00023004"/>
    </source>
</evidence>
<evidence type="ECO:0000313" key="4">
    <source>
        <dbReference type="Proteomes" id="UP000308197"/>
    </source>
</evidence>
<organism evidence="3 4">
    <name type="scientific">Polyporus arcularius HHB13444</name>
    <dbReference type="NCBI Taxonomy" id="1314778"/>
    <lineage>
        <taxon>Eukaryota</taxon>
        <taxon>Fungi</taxon>
        <taxon>Dikarya</taxon>
        <taxon>Basidiomycota</taxon>
        <taxon>Agaricomycotina</taxon>
        <taxon>Agaricomycetes</taxon>
        <taxon>Polyporales</taxon>
        <taxon>Polyporaceae</taxon>
        <taxon>Polyporus</taxon>
    </lineage>
</organism>
<gene>
    <name evidence="3" type="ORF">K466DRAFT_667637</name>
</gene>
<evidence type="ECO:0000313" key="3">
    <source>
        <dbReference type="EMBL" id="TFK80492.1"/>
    </source>
</evidence>
<proteinExistence type="predicted"/>
<dbReference type="Gene3D" id="2.120.10.80">
    <property type="entry name" value="Kelch-type beta propeller"/>
    <property type="match status" value="1"/>
</dbReference>
<dbReference type="PANTHER" id="PTHR47435">
    <property type="entry name" value="KELCH REPEAT PROTEIN (AFU_ORTHOLOGUE AFUA_5G12780)"/>
    <property type="match status" value="1"/>
</dbReference>
<evidence type="ECO:0000256" key="1">
    <source>
        <dbReference type="ARBA" id="ARBA00022737"/>
    </source>
</evidence>
<dbReference type="Proteomes" id="UP000308197">
    <property type="component" value="Unassembled WGS sequence"/>
</dbReference>
<keyword evidence="4" id="KW-1185">Reference proteome</keyword>
<dbReference type="InterPro" id="IPR015915">
    <property type="entry name" value="Kelch-typ_b-propeller"/>
</dbReference>
<protein>
    <recommendedName>
        <fullName evidence="5">Galactose oxidase</fullName>
    </recommendedName>
</protein>
<dbReference type="GO" id="GO:0019760">
    <property type="term" value="P:glucosinolate metabolic process"/>
    <property type="evidence" value="ECO:0007669"/>
    <property type="project" value="UniProtKB-ARBA"/>
</dbReference>